<dbReference type="Gene3D" id="1.10.8.430">
    <property type="entry name" value="Helical domain of apoptotic protease-activating factors"/>
    <property type="match status" value="1"/>
</dbReference>
<dbReference type="InterPro" id="IPR044974">
    <property type="entry name" value="Disease_R_plants"/>
</dbReference>
<dbReference type="PANTHER" id="PTHR11017">
    <property type="entry name" value="LEUCINE-RICH REPEAT-CONTAINING PROTEIN"/>
    <property type="match status" value="1"/>
</dbReference>
<dbReference type="PROSITE" id="PS50104">
    <property type="entry name" value="TIR"/>
    <property type="match status" value="1"/>
</dbReference>
<dbReference type="eggNOG" id="ENOG502R41B">
    <property type="taxonomic scope" value="Eukaryota"/>
</dbReference>
<dbReference type="GO" id="GO:0043531">
    <property type="term" value="F:ADP binding"/>
    <property type="evidence" value="ECO:0007669"/>
    <property type="project" value="InterPro"/>
</dbReference>
<organism evidence="5 6">
    <name type="scientific">Cucumis sativus</name>
    <name type="common">Cucumber</name>
    <dbReference type="NCBI Taxonomy" id="3659"/>
    <lineage>
        <taxon>Eukaryota</taxon>
        <taxon>Viridiplantae</taxon>
        <taxon>Streptophyta</taxon>
        <taxon>Embryophyta</taxon>
        <taxon>Tracheophyta</taxon>
        <taxon>Spermatophyta</taxon>
        <taxon>Magnoliopsida</taxon>
        <taxon>eudicotyledons</taxon>
        <taxon>Gunneridae</taxon>
        <taxon>Pentapetalae</taxon>
        <taxon>rosids</taxon>
        <taxon>fabids</taxon>
        <taxon>Cucurbitales</taxon>
        <taxon>Cucurbitaceae</taxon>
        <taxon>Benincaseae</taxon>
        <taxon>Cucumis</taxon>
    </lineage>
</organism>
<reference evidence="5 6" key="1">
    <citation type="journal article" date="2009" name="Nat. Genet.">
        <title>The genome of the cucumber, Cucumis sativus L.</title>
        <authorList>
            <person name="Huang S."/>
            <person name="Li R."/>
            <person name="Zhang Z."/>
            <person name="Li L."/>
            <person name="Gu X."/>
            <person name="Fan W."/>
            <person name="Lucas W.J."/>
            <person name="Wang X."/>
            <person name="Xie B."/>
            <person name="Ni P."/>
            <person name="Ren Y."/>
            <person name="Zhu H."/>
            <person name="Li J."/>
            <person name="Lin K."/>
            <person name="Jin W."/>
            <person name="Fei Z."/>
            <person name="Li G."/>
            <person name="Staub J."/>
            <person name="Kilian A."/>
            <person name="van der Vossen E.A."/>
            <person name="Wu Y."/>
            <person name="Guo J."/>
            <person name="He J."/>
            <person name="Jia Z."/>
            <person name="Ren Y."/>
            <person name="Tian G."/>
            <person name="Lu Y."/>
            <person name="Ruan J."/>
            <person name="Qian W."/>
            <person name="Wang M."/>
            <person name="Huang Q."/>
            <person name="Li B."/>
            <person name="Xuan Z."/>
            <person name="Cao J."/>
            <person name="Asan"/>
            <person name="Wu Z."/>
            <person name="Zhang J."/>
            <person name="Cai Q."/>
            <person name="Bai Y."/>
            <person name="Zhao B."/>
            <person name="Han Y."/>
            <person name="Li Y."/>
            <person name="Li X."/>
            <person name="Wang S."/>
            <person name="Shi Q."/>
            <person name="Liu S."/>
            <person name="Cho W.K."/>
            <person name="Kim J.Y."/>
            <person name="Xu Y."/>
            <person name="Heller-Uszynska K."/>
            <person name="Miao H."/>
            <person name="Cheng Z."/>
            <person name="Zhang S."/>
            <person name="Wu J."/>
            <person name="Yang Y."/>
            <person name="Kang H."/>
            <person name="Li M."/>
            <person name="Liang H."/>
            <person name="Ren X."/>
            <person name="Shi Z."/>
            <person name="Wen M."/>
            <person name="Jian M."/>
            <person name="Yang H."/>
            <person name="Zhang G."/>
            <person name="Yang Z."/>
            <person name="Chen R."/>
            <person name="Liu S."/>
            <person name="Li J."/>
            <person name="Ma L."/>
            <person name="Liu H."/>
            <person name="Zhou Y."/>
            <person name="Zhao J."/>
            <person name="Fang X."/>
            <person name="Li G."/>
            <person name="Fang L."/>
            <person name="Li Y."/>
            <person name="Liu D."/>
            <person name="Zheng H."/>
            <person name="Zhang Y."/>
            <person name="Qin N."/>
            <person name="Li Z."/>
            <person name="Yang G."/>
            <person name="Yang S."/>
            <person name="Bolund L."/>
            <person name="Kristiansen K."/>
            <person name="Zheng H."/>
            <person name="Li S."/>
            <person name="Zhang X."/>
            <person name="Yang H."/>
            <person name="Wang J."/>
            <person name="Sun R."/>
            <person name="Zhang B."/>
            <person name="Jiang S."/>
            <person name="Wang J."/>
            <person name="Du Y."/>
            <person name="Li S."/>
        </authorList>
    </citation>
    <scope>NUCLEOTIDE SEQUENCE [LARGE SCALE GENOMIC DNA]</scope>
    <source>
        <strain evidence="6">cv. 9930</strain>
    </source>
</reference>
<keyword evidence="2" id="KW-0611">Plant defense</keyword>
<evidence type="ECO:0000256" key="1">
    <source>
        <dbReference type="ARBA" id="ARBA00022737"/>
    </source>
</evidence>
<dbReference type="PROSITE" id="PS51450">
    <property type="entry name" value="LRR"/>
    <property type="match status" value="1"/>
</dbReference>
<reference evidence="5 6" key="2">
    <citation type="journal article" date="2009" name="PLoS ONE">
        <title>An integrated genetic and cytogenetic map of the cucumber genome.</title>
        <authorList>
            <person name="Ren Y."/>
            <person name="Zhang Z."/>
            <person name="Liu J."/>
            <person name="Staub J.E."/>
            <person name="Han Y."/>
            <person name="Cheng Z."/>
            <person name="Li X."/>
            <person name="Lu J."/>
            <person name="Miao H."/>
            <person name="Kang H."/>
            <person name="Xie B."/>
            <person name="Gu X."/>
            <person name="Wang X."/>
            <person name="Du Y."/>
            <person name="Jin W."/>
            <person name="Huang S."/>
        </authorList>
    </citation>
    <scope>NUCLEOTIDE SEQUENCE [LARGE SCALE GENOMIC DNA]</scope>
    <source>
        <strain evidence="6">cv. 9930</strain>
    </source>
</reference>
<keyword evidence="3" id="KW-0520">NAD</keyword>
<dbReference type="PANTHER" id="PTHR11017:SF570">
    <property type="entry name" value="DISEASE RESISTANCE PROTEIN (TIR-NBS CLASS)-RELATED"/>
    <property type="match status" value="1"/>
</dbReference>
<dbReference type="Gene3D" id="3.80.10.10">
    <property type="entry name" value="Ribonuclease Inhibitor"/>
    <property type="match status" value="2"/>
</dbReference>
<reference evidence="5 6" key="3">
    <citation type="journal article" date="2010" name="BMC Genomics">
        <title>Transcriptome sequencing and comparative analysis of cucumber flowers with different sex types.</title>
        <authorList>
            <person name="Guo S."/>
            <person name="Zheng Y."/>
            <person name="Joung J.G."/>
            <person name="Liu S."/>
            <person name="Zhang Z."/>
            <person name="Crasta O.R."/>
            <person name="Sobral B.W."/>
            <person name="Xu Y."/>
            <person name="Huang S."/>
            <person name="Fei Z."/>
        </authorList>
    </citation>
    <scope>NUCLEOTIDE SEQUENCE [LARGE SCALE GENOMIC DNA]</scope>
    <source>
        <strain evidence="6">cv. 9930</strain>
    </source>
</reference>
<gene>
    <name evidence="5" type="ORF">Csa_5G647510</name>
</gene>
<dbReference type="InterPro" id="IPR032675">
    <property type="entry name" value="LRR_dom_sf"/>
</dbReference>
<name>A0A0A0KUQ5_CUCSA</name>
<dbReference type="InterPro" id="IPR000157">
    <property type="entry name" value="TIR_dom"/>
</dbReference>
<evidence type="ECO:0000259" key="4">
    <source>
        <dbReference type="PROSITE" id="PS50104"/>
    </source>
</evidence>
<evidence type="ECO:0000313" key="5">
    <source>
        <dbReference type="EMBL" id="KGN52629.1"/>
    </source>
</evidence>
<dbReference type="PRINTS" id="PR00364">
    <property type="entry name" value="DISEASERSIST"/>
</dbReference>
<dbReference type="InterPro" id="IPR001611">
    <property type="entry name" value="Leu-rich_rpt"/>
</dbReference>
<dbReference type="OMA" id="CIENIWR"/>
<accession>A0A0A0KUQ5</accession>
<dbReference type="OrthoDB" id="1357022at2759"/>
<dbReference type="GO" id="GO:0006952">
    <property type="term" value="P:defense response"/>
    <property type="evidence" value="ECO:0007669"/>
    <property type="project" value="UniProtKB-KW"/>
</dbReference>
<keyword evidence="6" id="KW-1185">Reference proteome</keyword>
<dbReference type="InterPro" id="IPR035897">
    <property type="entry name" value="Toll_tir_struct_dom_sf"/>
</dbReference>
<dbReference type="InterPro" id="IPR027417">
    <property type="entry name" value="P-loop_NTPase"/>
</dbReference>
<dbReference type="SMART" id="SM00255">
    <property type="entry name" value="TIR"/>
    <property type="match status" value="1"/>
</dbReference>
<dbReference type="InterPro" id="IPR042197">
    <property type="entry name" value="Apaf_helical"/>
</dbReference>
<protein>
    <recommendedName>
        <fullName evidence="4">TIR domain-containing protein</fullName>
    </recommendedName>
</protein>
<dbReference type="InterPro" id="IPR055414">
    <property type="entry name" value="LRR_R13L4/SHOC2-like"/>
</dbReference>
<evidence type="ECO:0000256" key="3">
    <source>
        <dbReference type="ARBA" id="ARBA00023027"/>
    </source>
</evidence>
<sequence>MASSTPKELSSFSSSPRFIFDVFLSFRGVDTRKNVTNRLYEALRRQGIIVFRDDDELERGKTIANTLTNSINQSRCTIVILSKRYADSKWCLRELVEIVKCKNTFKQLVLVVFYKIKPSDVNSPTGIFEKFFVDFENDVKENFEEVQDWRKAMEVVGGLPPWPVNEQTETEKVQKIVKHACDLLRPDLLSHDENLVGMNLRLKKMNMLMGIGLDDKRFIGIWGMGGIGKTTIAKAVFKSVAREFHGSCILENVKKTLKNVGGLVSLQEKLLSDTLMRGKVQIKDGDGVEMIKKNLGNQKVFVVLDGVDHFSQVKDLAGGEEWFGCGSRIIITTRDEGLLLSLGVDIRYNVESFDDEEALQLFCHEAFGVKFPKKGYLDLCMPFIEYAEGLPLAIKALGHSLHNRLFKSWEGAIRKLNNSLNRQVYENLKISYDALGKEERRIFLYIACFLKGQNKDQVIDTFVSFEIDAADGLLTRKNAADVLCIKETAADALKKLQEKSLITMLYDKIEMHNLHQKLGQEIFHEESSRKGSRLWHREDMNHALRHKQGVEAIETIVLDSKEHGESHLNAKFFSAMTGLKVLRVHNVFLSGVLEYLSNKLRLLSWHGYPFRNLPSDFKPSELLELNLQNSCIENIWRETEKLDKLKVINLSNSKFLLKTPDLSTVPNLERLVLNGCTRLQELHQSVGTLKHLIFLDLKDCKSLKSICSNISLESLKILILSGCSRLENFPEIVGNMKLVKELHLDGTAIRKLHVSIGKLTSLVLLDLRYCKNLRTLPNAIGCLTSIEHLALGGCSKLDKIPDSLGNISCLKKLDVSGTSISHIPFTLRLLKNLEVLNCEGLSRKLCYSLFLLWSTPRNNNSHSFGLWLITCLTNFSSVKVLNFSDCKLVDGDIPDDLSCLSSLHFLDLSRNLFTNLPHSLSQLINLRCLVLDNCSRLRSLPKFPVSLLYVLARDCVSLKEHYNYNKEDRGPMSQAEVRVLSYPSSAKDQNSKISQLMISSMCTACENGG</sequence>
<dbReference type="AlphaFoldDB" id="A0A0A0KUQ5"/>
<evidence type="ECO:0000256" key="2">
    <source>
        <dbReference type="ARBA" id="ARBA00022821"/>
    </source>
</evidence>
<dbReference type="Pfam" id="PF01582">
    <property type="entry name" value="TIR"/>
    <property type="match status" value="1"/>
</dbReference>
<dbReference type="GO" id="GO:0051707">
    <property type="term" value="P:response to other organism"/>
    <property type="evidence" value="ECO:0007669"/>
    <property type="project" value="UniProtKB-ARBA"/>
</dbReference>
<dbReference type="GO" id="GO:0007165">
    <property type="term" value="P:signal transduction"/>
    <property type="evidence" value="ECO:0007669"/>
    <property type="project" value="InterPro"/>
</dbReference>
<reference evidence="5 6" key="4">
    <citation type="journal article" date="2011" name="BMC Genomics">
        <title>RNA-Seq improves annotation of protein-coding genes in the cucumber genome.</title>
        <authorList>
            <person name="Li Z."/>
            <person name="Zhang Z."/>
            <person name="Yan P."/>
            <person name="Huang S."/>
            <person name="Fei Z."/>
            <person name="Lin K."/>
        </authorList>
    </citation>
    <scope>NUCLEOTIDE SEQUENCE [LARGE SCALE GENOMIC DNA]</scope>
    <source>
        <strain evidence="6">cv. 9930</strain>
    </source>
</reference>
<dbReference type="SUPFAM" id="SSF52200">
    <property type="entry name" value="Toll/Interleukin receptor TIR domain"/>
    <property type="match status" value="1"/>
</dbReference>
<dbReference type="Gene3D" id="3.40.50.300">
    <property type="entry name" value="P-loop containing nucleotide triphosphate hydrolases"/>
    <property type="match status" value="1"/>
</dbReference>
<feature type="domain" description="TIR" evidence="4">
    <location>
        <begin position="18"/>
        <end position="184"/>
    </location>
</feature>
<dbReference type="FunFam" id="3.40.50.10140:FF:000007">
    <property type="entry name" value="Disease resistance protein (TIR-NBS-LRR class)"/>
    <property type="match status" value="1"/>
</dbReference>
<dbReference type="Gene3D" id="3.40.50.10140">
    <property type="entry name" value="Toll/interleukin-1 receptor homology (TIR) domain"/>
    <property type="match status" value="1"/>
</dbReference>
<dbReference type="SUPFAM" id="SSF52540">
    <property type="entry name" value="P-loop containing nucleoside triphosphate hydrolases"/>
    <property type="match status" value="1"/>
</dbReference>
<dbReference type="EMBL" id="CM002926">
    <property type="protein sequence ID" value="KGN52629.1"/>
    <property type="molecule type" value="Genomic_DNA"/>
</dbReference>
<dbReference type="InterPro" id="IPR002182">
    <property type="entry name" value="NB-ARC"/>
</dbReference>
<evidence type="ECO:0000313" key="6">
    <source>
        <dbReference type="Proteomes" id="UP000029981"/>
    </source>
</evidence>
<dbReference type="KEGG" id="csv:101221455"/>
<keyword evidence="1" id="KW-0677">Repeat</keyword>
<proteinExistence type="predicted"/>
<dbReference type="Gramene" id="KGN52629">
    <property type="protein sequence ID" value="KGN52629"/>
    <property type="gene ID" value="Csa_5G647510"/>
</dbReference>
<dbReference type="SUPFAM" id="SSF52058">
    <property type="entry name" value="L domain-like"/>
    <property type="match status" value="2"/>
</dbReference>
<dbReference type="Pfam" id="PF00931">
    <property type="entry name" value="NB-ARC"/>
    <property type="match status" value="1"/>
</dbReference>
<dbReference type="Pfam" id="PF23598">
    <property type="entry name" value="LRR_14"/>
    <property type="match status" value="1"/>
</dbReference>
<dbReference type="Proteomes" id="UP000029981">
    <property type="component" value="Chromosome 5"/>
</dbReference>